<keyword evidence="1" id="KW-0614">Plasmid</keyword>
<dbReference type="SUPFAM" id="SSF55136">
    <property type="entry name" value="Probable bacterial effector-binding domain"/>
    <property type="match status" value="1"/>
</dbReference>
<protein>
    <submittedName>
        <fullName evidence="1">Uncharacterized protein</fullName>
    </submittedName>
</protein>
<dbReference type="RefSeq" id="WP_013483957.1">
    <property type="nucleotide sequence ID" value="NC_014826.1"/>
</dbReference>
<evidence type="ECO:0000313" key="1">
    <source>
        <dbReference type="EMBL" id="ADU24420.1"/>
    </source>
</evidence>
<dbReference type="HOGENOM" id="CLU_1711930_0_0_9"/>
<sequence length="153" mass="17473">MQFIEHINIYAENLITYTASIKKSEIYKIIQHINDNLSALNIKVAGKFIFTFKEDKNSDEVQPVEILIPVKGEIGSSDSYGKKLIFRLINAVMTKHEGSINDISDSEQALKDYIQKNNYEPITNTYYVVIRNGDTFGADCIFEMYIGVNYNSL</sequence>
<geneLocation type="plasmid" evidence="1 2">
    <name>pRUMAL03</name>
</geneLocation>
<gene>
    <name evidence="1" type="ordered locus">Rumal_3998</name>
</gene>
<dbReference type="InterPro" id="IPR011256">
    <property type="entry name" value="Reg_factor_effector_dom_sf"/>
</dbReference>
<reference evidence="2" key="1">
    <citation type="journal article" date="2011" name="J. Bacteriol.">
        <title>Complete genome of the cellulolytic ruminal bacterium Ruminococcus albus 7.</title>
        <authorList>
            <person name="Suen G."/>
            <person name="Stevenson D.M."/>
            <person name="Bruce D.C."/>
            <person name="Chertkov O."/>
            <person name="Copeland A."/>
            <person name="Cheng J.F."/>
            <person name="Detter C."/>
            <person name="Detter J.C."/>
            <person name="Goodwin L.A."/>
            <person name="Han C.S."/>
            <person name="Hauser L.J."/>
            <person name="Ivanova N.N."/>
            <person name="Kyrpides N.C."/>
            <person name="Land M.L."/>
            <person name="Lapidus A."/>
            <person name="Lucas S."/>
            <person name="Ovchinnikova G."/>
            <person name="Pitluck S."/>
            <person name="Tapia R."/>
            <person name="Woyke T."/>
            <person name="Boyum J."/>
            <person name="Mead D."/>
            <person name="Weimer P.J."/>
        </authorList>
    </citation>
    <scope>NUCLEOTIDE SEQUENCE [LARGE SCALE GENOMIC DNA]</scope>
    <source>
        <strain evidence="2">ATCC 27210 / DSM 20455 / JCM 14654 / NCDO 2250 / 7</strain>
        <plasmid evidence="2">pRUMAL03</plasmid>
    </source>
</reference>
<dbReference type="AlphaFoldDB" id="E6UL74"/>
<dbReference type="KEGG" id="ral:Rumal_3998"/>
<dbReference type="Gene3D" id="3.20.80.10">
    <property type="entry name" value="Regulatory factor, effector binding domain"/>
    <property type="match status" value="1"/>
</dbReference>
<name>E6UL74_RUMA7</name>
<organism evidence="1 2">
    <name type="scientific">Ruminococcus albus (strain ATCC 27210 / DSM 20455 / JCM 14654 / NCDO 2250 / 7)</name>
    <dbReference type="NCBI Taxonomy" id="697329"/>
    <lineage>
        <taxon>Bacteria</taxon>
        <taxon>Bacillati</taxon>
        <taxon>Bacillota</taxon>
        <taxon>Clostridia</taxon>
        <taxon>Eubacteriales</taxon>
        <taxon>Oscillospiraceae</taxon>
        <taxon>Ruminococcus</taxon>
    </lineage>
</organism>
<dbReference type="Proteomes" id="UP000006919">
    <property type="component" value="Plasmid pRUMAL03"/>
</dbReference>
<evidence type="ECO:0000313" key="2">
    <source>
        <dbReference type="Proteomes" id="UP000006919"/>
    </source>
</evidence>
<dbReference type="EMBL" id="CP002406">
    <property type="protein sequence ID" value="ADU24420.1"/>
    <property type="molecule type" value="Genomic_DNA"/>
</dbReference>
<proteinExistence type="predicted"/>
<accession>E6UL74</accession>